<keyword evidence="1" id="KW-0812">Transmembrane</keyword>
<sequence length="28" mass="3314">IPMDLIRNYQIFIFWGSSALLVIIFKSQ</sequence>
<dbReference type="EMBL" id="KK784875">
    <property type="protein sequence ID" value="KDO81850.1"/>
    <property type="molecule type" value="Genomic_DNA"/>
</dbReference>
<evidence type="ECO:0000313" key="3">
    <source>
        <dbReference type="Proteomes" id="UP000027120"/>
    </source>
</evidence>
<evidence type="ECO:0000313" key="2">
    <source>
        <dbReference type="EMBL" id="KDO81850.1"/>
    </source>
</evidence>
<dbReference type="AlphaFoldDB" id="A0A067GT45"/>
<gene>
    <name evidence="2" type="ORF">CISIN_1g0202551mg</name>
</gene>
<organism evidence="2 3">
    <name type="scientific">Citrus sinensis</name>
    <name type="common">Sweet orange</name>
    <name type="synonym">Citrus aurantium var. sinensis</name>
    <dbReference type="NCBI Taxonomy" id="2711"/>
    <lineage>
        <taxon>Eukaryota</taxon>
        <taxon>Viridiplantae</taxon>
        <taxon>Streptophyta</taxon>
        <taxon>Embryophyta</taxon>
        <taxon>Tracheophyta</taxon>
        <taxon>Spermatophyta</taxon>
        <taxon>Magnoliopsida</taxon>
        <taxon>eudicotyledons</taxon>
        <taxon>Gunneridae</taxon>
        <taxon>Pentapetalae</taxon>
        <taxon>rosids</taxon>
        <taxon>malvids</taxon>
        <taxon>Sapindales</taxon>
        <taxon>Rutaceae</taxon>
        <taxon>Aurantioideae</taxon>
        <taxon>Citrus</taxon>
    </lineage>
</organism>
<name>A0A067GT45_CITSI</name>
<reference evidence="2 3" key="1">
    <citation type="submission" date="2014-04" db="EMBL/GenBank/DDBJ databases">
        <authorList>
            <consortium name="International Citrus Genome Consortium"/>
            <person name="Gmitter F."/>
            <person name="Chen C."/>
            <person name="Farmerie W."/>
            <person name="Harkins T."/>
            <person name="Desany B."/>
            <person name="Mohiuddin M."/>
            <person name="Kodira C."/>
            <person name="Borodovsky M."/>
            <person name="Lomsadze A."/>
            <person name="Burns P."/>
            <person name="Jenkins J."/>
            <person name="Prochnik S."/>
            <person name="Shu S."/>
            <person name="Chapman J."/>
            <person name="Pitluck S."/>
            <person name="Schmutz J."/>
            <person name="Rokhsar D."/>
        </authorList>
    </citation>
    <scope>NUCLEOTIDE SEQUENCE</scope>
</reference>
<accession>A0A067GT45</accession>
<evidence type="ECO:0000256" key="1">
    <source>
        <dbReference type="SAM" id="Phobius"/>
    </source>
</evidence>
<feature type="transmembrane region" description="Helical" evidence="1">
    <location>
        <begin position="6"/>
        <end position="25"/>
    </location>
</feature>
<protein>
    <submittedName>
        <fullName evidence="2">Uncharacterized protein</fullName>
    </submittedName>
</protein>
<proteinExistence type="predicted"/>
<keyword evidence="3" id="KW-1185">Reference proteome</keyword>
<dbReference type="Proteomes" id="UP000027120">
    <property type="component" value="Unassembled WGS sequence"/>
</dbReference>
<keyword evidence="1" id="KW-0472">Membrane</keyword>
<feature type="non-terminal residue" evidence="2">
    <location>
        <position position="1"/>
    </location>
</feature>
<keyword evidence="1" id="KW-1133">Transmembrane helix</keyword>